<proteinExistence type="predicted"/>
<dbReference type="PROSITE" id="PS01186">
    <property type="entry name" value="EGF_2"/>
    <property type="match status" value="1"/>
</dbReference>
<feature type="non-terminal residue" evidence="2">
    <location>
        <position position="1"/>
    </location>
</feature>
<feature type="non-terminal residue" evidence="2">
    <location>
        <position position="141"/>
    </location>
</feature>
<name>A0A170UEI0_TRIIF</name>
<sequence length="141" mass="15143">CTDYRTPLPSPECQTDADCPSKMACIKKKCQNPCSLPAVCSPDQECSVLDSLPLRTVMCVCPSDTIASTDGHCMPIVAGEVECRVDSDCRDTDRCARGSCKEACRIDPCGLNAQCASKIHQSICTCPSGYVGNPHIECTFE</sequence>
<dbReference type="AlphaFoldDB" id="A0A170UEI0"/>
<reference evidence="2" key="1">
    <citation type="submission" date="2016-04" db="EMBL/GenBank/DDBJ databases">
        <authorList>
            <person name="Calderon-Fernandez G.M.Sr."/>
        </authorList>
    </citation>
    <scope>NUCLEOTIDE SEQUENCE</scope>
    <source>
        <strain evidence="2">Int1</strain>
        <tissue evidence="2">Integument</tissue>
    </source>
</reference>
<dbReference type="SUPFAM" id="SSF90148">
    <property type="entry name" value="DPY module"/>
    <property type="match status" value="1"/>
</dbReference>
<feature type="domain" description="EGF-like" evidence="1">
    <location>
        <begin position="124"/>
        <end position="138"/>
    </location>
</feature>
<organism evidence="2">
    <name type="scientific">Triatoma infestans</name>
    <name type="common">Assassin bug</name>
    <dbReference type="NCBI Taxonomy" id="30076"/>
    <lineage>
        <taxon>Eukaryota</taxon>
        <taxon>Metazoa</taxon>
        <taxon>Ecdysozoa</taxon>
        <taxon>Arthropoda</taxon>
        <taxon>Hexapoda</taxon>
        <taxon>Insecta</taxon>
        <taxon>Pterygota</taxon>
        <taxon>Neoptera</taxon>
        <taxon>Paraneoptera</taxon>
        <taxon>Hemiptera</taxon>
        <taxon>Heteroptera</taxon>
        <taxon>Panheteroptera</taxon>
        <taxon>Cimicomorpha</taxon>
        <taxon>Reduviidae</taxon>
        <taxon>Triatominae</taxon>
        <taxon>Triatoma</taxon>
    </lineage>
</organism>
<dbReference type="PANTHER" id="PTHR22963">
    <property type="entry name" value="ENDOGLIN-RELATED"/>
    <property type="match status" value="1"/>
</dbReference>
<dbReference type="InterPro" id="IPR048407">
    <property type="entry name" value="Dumpy_DPY"/>
</dbReference>
<evidence type="ECO:0000313" key="2">
    <source>
        <dbReference type="EMBL" id="JAR95818.1"/>
    </source>
</evidence>
<accession>A0A170UEI0</accession>
<protein>
    <recommendedName>
        <fullName evidence="1">EGF-like domain-containing protein</fullName>
    </recommendedName>
</protein>
<dbReference type="InterPro" id="IPR000742">
    <property type="entry name" value="EGF"/>
</dbReference>
<evidence type="ECO:0000259" key="1">
    <source>
        <dbReference type="PROSITE" id="PS01186"/>
    </source>
</evidence>
<reference evidence="2" key="2">
    <citation type="journal article" date="2017" name="J. Med. Entomol.">
        <title>Transcriptome Analysis of the Triatoma infestans (Hemiptera: Reduviidae) Integument.</title>
        <authorList>
            <person name="Calderon-Fernandez G.M."/>
            <person name="Moriconi D.E."/>
            <person name="Dulbecco A.B."/>
            <person name="Juarez M.P."/>
        </authorList>
    </citation>
    <scope>NUCLEOTIDE SEQUENCE</scope>
    <source>
        <strain evidence="2">Int1</strain>
        <tissue evidence="2">Integument</tissue>
    </source>
</reference>
<dbReference type="EMBL" id="GEMB01007617">
    <property type="protein sequence ID" value="JAR95818.1"/>
    <property type="molecule type" value="Transcribed_RNA"/>
</dbReference>
<dbReference type="PANTHER" id="PTHR22963:SF38">
    <property type="entry name" value="LP13770P"/>
    <property type="match status" value="1"/>
</dbReference>
<dbReference type="Pfam" id="PF21164">
    <property type="entry name" value="Dumpy_DPY"/>
    <property type="match status" value="1"/>
</dbReference>
<dbReference type="SMART" id="SM00181">
    <property type="entry name" value="EGF"/>
    <property type="match status" value="2"/>
</dbReference>